<organism evidence="2 3">
    <name type="scientific">Alkalimonas mucilaginosa</name>
    <dbReference type="NCBI Taxonomy" id="3057676"/>
    <lineage>
        <taxon>Bacteria</taxon>
        <taxon>Pseudomonadati</taxon>
        <taxon>Pseudomonadota</taxon>
        <taxon>Gammaproteobacteria</taxon>
        <taxon>Alkalimonas</taxon>
    </lineage>
</organism>
<evidence type="ECO:0008006" key="4">
    <source>
        <dbReference type="Google" id="ProtNLM"/>
    </source>
</evidence>
<keyword evidence="3" id="KW-1185">Reference proteome</keyword>
<dbReference type="Proteomes" id="UP001339167">
    <property type="component" value="Unassembled WGS sequence"/>
</dbReference>
<accession>A0ABU7JD75</accession>
<feature type="region of interest" description="Disordered" evidence="1">
    <location>
        <begin position="69"/>
        <end position="91"/>
    </location>
</feature>
<evidence type="ECO:0000313" key="3">
    <source>
        <dbReference type="Proteomes" id="UP001339167"/>
    </source>
</evidence>
<gene>
    <name evidence="2" type="ORF">QWF21_05040</name>
</gene>
<protein>
    <recommendedName>
        <fullName evidence="4">Transcription factor zinc-finger domain-containing protein</fullName>
    </recommendedName>
</protein>
<reference evidence="2 3" key="1">
    <citation type="submission" date="2023-06" db="EMBL/GenBank/DDBJ databases">
        <title>Alkalimonas sp., MEB004 an alkaliphilic bacterium isolated from Lonar Lake, India.</title>
        <authorList>
            <person name="Joshi A."/>
            <person name="Thite S."/>
        </authorList>
    </citation>
    <scope>NUCLEOTIDE SEQUENCE [LARGE SCALE GENOMIC DNA]</scope>
    <source>
        <strain evidence="2 3">MEB004</strain>
    </source>
</reference>
<proteinExistence type="predicted"/>
<evidence type="ECO:0000313" key="2">
    <source>
        <dbReference type="EMBL" id="MEE2023604.1"/>
    </source>
</evidence>
<feature type="compositionally biased region" description="Polar residues" evidence="1">
    <location>
        <begin position="77"/>
        <end position="91"/>
    </location>
</feature>
<sequence length="133" mass="14391">MNTNSLNLVIDGYGFAILVADGSATLFDTLDDLKFHASVADIDLSEFECMWAYKLSPALLAKYGLECGSPTPEQPEGQPNLSTETVDNSDSPVCPLCESSNVTRHTQSGTPGFELHICLDCPHEWLVKVEPSA</sequence>
<dbReference type="RefSeq" id="WP_330086958.1">
    <property type="nucleotide sequence ID" value="NZ_JAUGZK010000003.1"/>
</dbReference>
<dbReference type="EMBL" id="JAUGZK010000003">
    <property type="protein sequence ID" value="MEE2023604.1"/>
    <property type="molecule type" value="Genomic_DNA"/>
</dbReference>
<evidence type="ECO:0000256" key="1">
    <source>
        <dbReference type="SAM" id="MobiDB-lite"/>
    </source>
</evidence>
<name>A0ABU7JD75_9GAMM</name>
<comment type="caution">
    <text evidence="2">The sequence shown here is derived from an EMBL/GenBank/DDBJ whole genome shotgun (WGS) entry which is preliminary data.</text>
</comment>